<dbReference type="AlphaFoldDB" id="A0A127F5K6"/>
<evidence type="ECO:0000313" key="1">
    <source>
        <dbReference type="EMBL" id="AMN45707.1"/>
    </source>
</evidence>
<dbReference type="Proteomes" id="UP000070250">
    <property type="component" value="Chromosome"/>
</dbReference>
<protein>
    <submittedName>
        <fullName evidence="1">Uncharacterized protein</fullName>
    </submittedName>
</protein>
<sequence length="210" mass="22713">MDGASNRQHAPSVSSGDVRPGIQGRTVEIVNPDNSAVVLLYYDLADLAPPIDRWVEDDGRVKFAQPIDKAATRAAVRAELESAAAAVRGIGFIRLSMNANLSDYDPAYGEFTVRAFAPSSVVSFDAFGQKVSLKFGNGRTAQIWRVPPAQAQAIRDKVGYFHNVSLDALLRIASVQPGPAGGTLITEVIEYEMREAQRGLTIGRVQVEQQ</sequence>
<dbReference type="EMBL" id="CP011971">
    <property type="protein sequence ID" value="AMN45707.1"/>
    <property type="molecule type" value="Genomic_DNA"/>
</dbReference>
<name>A0A127F5K6_STEDE</name>
<dbReference type="KEGG" id="sdf:ACG33_01005"/>
<reference evidence="1 2" key="1">
    <citation type="submission" date="2015-06" db="EMBL/GenBank/DDBJ databases">
        <title>A Comprehensive Approach to Explore the Metabolic and Phylogenetic Diversity of Bacterial Steroid Degradation in the Environment: Testosterone as an Example.</title>
        <authorList>
            <person name="Yang F.-C."/>
            <person name="Chen Y.-L."/>
            <person name="Yu C.-P."/>
            <person name="Tang S.-L."/>
            <person name="Wang P.-H."/>
            <person name="Ismail W."/>
            <person name="Wang C.-H."/>
            <person name="Yang C.-Y."/>
            <person name="Chiang Y.-R."/>
        </authorList>
    </citation>
    <scope>NUCLEOTIDE SEQUENCE [LARGE SCALE GENOMIC DNA]</scope>
    <source>
        <strain evidence="1 2">DSM 18526</strain>
    </source>
</reference>
<proteinExistence type="predicted"/>
<accession>A0A127F5K6</accession>
<dbReference type="STRING" id="465721.ACG33_01005"/>
<gene>
    <name evidence="1" type="ORF">ACG33_01005</name>
</gene>
<evidence type="ECO:0000313" key="2">
    <source>
        <dbReference type="Proteomes" id="UP000070250"/>
    </source>
</evidence>
<keyword evidence="2" id="KW-1185">Reference proteome</keyword>
<organism evidence="1 2">
    <name type="scientific">Steroidobacter denitrificans</name>
    <dbReference type="NCBI Taxonomy" id="465721"/>
    <lineage>
        <taxon>Bacteria</taxon>
        <taxon>Pseudomonadati</taxon>
        <taxon>Pseudomonadota</taxon>
        <taxon>Gammaproteobacteria</taxon>
        <taxon>Steroidobacterales</taxon>
        <taxon>Steroidobacteraceae</taxon>
        <taxon>Steroidobacter</taxon>
    </lineage>
</organism>